<keyword evidence="1" id="KW-0378">Hydrolase</keyword>
<gene>
    <name evidence="1" type="ORF">K488DRAFT_77060</name>
</gene>
<comment type="caution">
    <text evidence="1">The sequence shown here is derived from an EMBL/GenBank/DDBJ whole genome shotgun (WGS) entry which is preliminary data.</text>
</comment>
<evidence type="ECO:0000313" key="2">
    <source>
        <dbReference type="Proteomes" id="UP000814128"/>
    </source>
</evidence>
<reference evidence="1" key="2">
    <citation type="journal article" date="2022" name="New Phytol.">
        <title>Evolutionary transition to the ectomycorrhizal habit in the genomes of a hyperdiverse lineage of mushroom-forming fungi.</title>
        <authorList>
            <person name="Looney B."/>
            <person name="Miyauchi S."/>
            <person name="Morin E."/>
            <person name="Drula E."/>
            <person name="Courty P.E."/>
            <person name="Kohler A."/>
            <person name="Kuo A."/>
            <person name="LaButti K."/>
            <person name="Pangilinan J."/>
            <person name="Lipzen A."/>
            <person name="Riley R."/>
            <person name="Andreopoulos W."/>
            <person name="He G."/>
            <person name="Johnson J."/>
            <person name="Nolan M."/>
            <person name="Tritt A."/>
            <person name="Barry K.W."/>
            <person name="Grigoriev I.V."/>
            <person name="Nagy L.G."/>
            <person name="Hibbett D."/>
            <person name="Henrissat B."/>
            <person name="Matheny P.B."/>
            <person name="Labbe J."/>
            <person name="Martin F.M."/>
        </authorList>
    </citation>
    <scope>NUCLEOTIDE SEQUENCE</scope>
    <source>
        <strain evidence="1">EC-137</strain>
    </source>
</reference>
<accession>A0ACB8QST1</accession>
<proteinExistence type="predicted"/>
<keyword evidence="2" id="KW-1185">Reference proteome</keyword>
<reference evidence="1" key="1">
    <citation type="submission" date="2021-02" db="EMBL/GenBank/DDBJ databases">
        <authorList>
            <consortium name="DOE Joint Genome Institute"/>
            <person name="Ahrendt S."/>
            <person name="Looney B.P."/>
            <person name="Miyauchi S."/>
            <person name="Morin E."/>
            <person name="Drula E."/>
            <person name="Courty P.E."/>
            <person name="Chicoki N."/>
            <person name="Fauchery L."/>
            <person name="Kohler A."/>
            <person name="Kuo A."/>
            <person name="Labutti K."/>
            <person name="Pangilinan J."/>
            <person name="Lipzen A."/>
            <person name="Riley R."/>
            <person name="Andreopoulos W."/>
            <person name="He G."/>
            <person name="Johnson J."/>
            <person name="Barry K.W."/>
            <person name="Grigoriev I.V."/>
            <person name="Nagy L."/>
            <person name="Hibbett D."/>
            <person name="Henrissat B."/>
            <person name="Matheny P.B."/>
            <person name="Labbe J."/>
            <person name="Martin F."/>
        </authorList>
    </citation>
    <scope>NUCLEOTIDE SEQUENCE</scope>
    <source>
        <strain evidence="1">EC-137</strain>
    </source>
</reference>
<dbReference type="Proteomes" id="UP000814128">
    <property type="component" value="Unassembled WGS sequence"/>
</dbReference>
<dbReference type="EMBL" id="MU273495">
    <property type="protein sequence ID" value="KAI0034757.1"/>
    <property type="molecule type" value="Genomic_DNA"/>
</dbReference>
<sequence length="835" mass="92020">MPQTPATPRRSRRNQPTVMVSSNALVSRQKDAVDSWASDCLRSRRTIQTDLLESELLPSGGHDRATGDEEDGDGLVTHFYSSFTRVSKEGSKKAETFNIGDTVEVGTSIASKGAAVITGLWEVEGELQTMTFGVDDPGEDDGPKMRCGIHWFIKPDQLPFYGARRDHYKKEIYYCVDSEGVVSTSHIFGHCRVTSKLPADQEMKSSNAWAGSPSKRQTKRSKNGKQEPAPDASDAHDAPYYCGFAIDSRRGIYYNFNWEQHCAKALAASRPEDIAALDVERADAAVWNIHMESAPQKKRKRLSIIAEDDEDNNGGSGDEFKAEPEADEDEDEDEDDGSDAVVEEDDDEGGVVLDSDDGIASRALRTPSKKRKRATATSTPRKRAKVGIQPTPRSKRTLNARARKVRGSAALPPPPEIVAGNARLPSNPWLRAMHILHVAARPEALPCRDEEYSRVMRAVEELLEEGSGGCIYISGVPGTGKTATVHAVVRELKRMATNNEVNPFTYVEINGLRIPEPSAAYGILWEALSGHDVTTLGPLRIGAKEALKNLTRHFSSGGRSGPGKYACIVLMDELDQLMTVKQDVVYNFFNWPTLVDSKLVVLAVANTMDLPERVMTGRVRSRLGMIRINFQPYSTVQLMQIVQSRLATAMEGLKGNVPEVIRPDAIKFAAMKVSGISGDARRVLDICRRTVELVHANKRAAVVNDVQQVIKVMQNSPTAAYLRDCSLHERIMLAALLKCMKKDGVDEIRWEDVQRQHCNYTGLLAGTDESGRVPSTAELTVVLDSLLASHALLMEDGGRKMDTDRRLLLNLEQAEVERELGELGGKDWQNALSVS</sequence>
<evidence type="ECO:0000313" key="1">
    <source>
        <dbReference type="EMBL" id="KAI0034757.1"/>
    </source>
</evidence>
<protein>
    <submittedName>
        <fullName evidence="1">P-loop containing nucleoside triphosphate hydrolase protein</fullName>
    </submittedName>
</protein>
<organism evidence="1 2">
    <name type="scientific">Vararia minispora EC-137</name>
    <dbReference type="NCBI Taxonomy" id="1314806"/>
    <lineage>
        <taxon>Eukaryota</taxon>
        <taxon>Fungi</taxon>
        <taxon>Dikarya</taxon>
        <taxon>Basidiomycota</taxon>
        <taxon>Agaricomycotina</taxon>
        <taxon>Agaricomycetes</taxon>
        <taxon>Russulales</taxon>
        <taxon>Lachnocladiaceae</taxon>
        <taxon>Vararia</taxon>
    </lineage>
</organism>
<name>A0ACB8QST1_9AGAM</name>